<evidence type="ECO:0000313" key="3">
    <source>
        <dbReference type="EMBL" id="KAL2544182.1"/>
    </source>
</evidence>
<dbReference type="SUPFAM" id="SSF48403">
    <property type="entry name" value="Ankyrin repeat"/>
    <property type="match status" value="1"/>
</dbReference>
<dbReference type="Gene3D" id="1.25.40.20">
    <property type="entry name" value="Ankyrin repeat-containing domain"/>
    <property type="match status" value="1"/>
</dbReference>
<accession>A0ABD1W3E9</accession>
<gene>
    <name evidence="3" type="ORF">Fot_13415</name>
</gene>
<dbReference type="InterPro" id="IPR036770">
    <property type="entry name" value="Ankyrin_rpt-contain_sf"/>
</dbReference>
<keyword evidence="2" id="KW-1133">Transmembrane helix</keyword>
<proteinExistence type="predicted"/>
<evidence type="ECO:0000313" key="4">
    <source>
        <dbReference type="Proteomes" id="UP001604277"/>
    </source>
</evidence>
<dbReference type="SMART" id="SM00248">
    <property type="entry name" value="ANK"/>
    <property type="match status" value="4"/>
</dbReference>
<sequence length="450" mass="49977">MDTAQDPDIIALYDSINRNPDYLEGPNKLFFETPLHRAASEGRTHLALEILRLKSSLGKKLNLDGLSPLDLALHNGRTATVRGLISYDPNLIRVQGRGGITPLHYVVEMENIELMIRFLLECPSSIKDLTVRYETAVHIAVRKQKFRAFKVLLGWIQRTDNTAVLTWRDEEGNTLLHVAALTNQPQAYVNAKNSEGKTSLDILHLDLRSGNAKNFLMGARDYAFSSVLEDTSSPYKYLSSSTKLSDMTIKFGAYLHLGLSGDMRNAFLVIIALVATATYQAALAPPSAFSNGQNTFVSAIFPNTTSVNATTYILPNSTNIENKTQITNFTIVNTICFGMAMGTSFVLTLQPVLYAFLYGPFILFLVAYAFLTHGVLNTGSTISAMLVSFLVPISLVIPWWIIVIKEQLLTKGSDEYSLDEAKYLIYSSKYASRRSQEEGAVSIILPFFRQ</sequence>
<organism evidence="3 4">
    <name type="scientific">Forsythia ovata</name>
    <dbReference type="NCBI Taxonomy" id="205694"/>
    <lineage>
        <taxon>Eukaryota</taxon>
        <taxon>Viridiplantae</taxon>
        <taxon>Streptophyta</taxon>
        <taxon>Embryophyta</taxon>
        <taxon>Tracheophyta</taxon>
        <taxon>Spermatophyta</taxon>
        <taxon>Magnoliopsida</taxon>
        <taxon>eudicotyledons</taxon>
        <taxon>Gunneridae</taxon>
        <taxon>Pentapetalae</taxon>
        <taxon>asterids</taxon>
        <taxon>lamiids</taxon>
        <taxon>Lamiales</taxon>
        <taxon>Oleaceae</taxon>
        <taxon>Forsythieae</taxon>
        <taxon>Forsythia</taxon>
    </lineage>
</organism>
<keyword evidence="4" id="KW-1185">Reference proteome</keyword>
<dbReference type="EMBL" id="JBFOLJ010000004">
    <property type="protein sequence ID" value="KAL2544182.1"/>
    <property type="molecule type" value="Genomic_DNA"/>
</dbReference>
<feature type="transmembrane region" description="Helical" evidence="2">
    <location>
        <begin position="266"/>
        <end position="284"/>
    </location>
</feature>
<evidence type="ECO:0000256" key="2">
    <source>
        <dbReference type="SAM" id="Phobius"/>
    </source>
</evidence>
<keyword evidence="2" id="KW-0812">Transmembrane</keyword>
<reference evidence="4" key="1">
    <citation type="submission" date="2024-07" db="EMBL/GenBank/DDBJ databases">
        <title>Two chromosome-level genome assemblies of Korean endemic species Abeliophyllum distichum and Forsythia ovata (Oleaceae).</title>
        <authorList>
            <person name="Jang H."/>
        </authorList>
    </citation>
    <scope>NUCLEOTIDE SEQUENCE [LARGE SCALE GENOMIC DNA]</scope>
</reference>
<dbReference type="PANTHER" id="PTHR24128:SF24">
    <property type="entry name" value="ANKYRIN REPEAT PROTEIN"/>
    <property type="match status" value="1"/>
</dbReference>
<keyword evidence="2" id="KW-0472">Membrane</keyword>
<dbReference type="Proteomes" id="UP001604277">
    <property type="component" value="Unassembled WGS sequence"/>
</dbReference>
<evidence type="ECO:0000256" key="1">
    <source>
        <dbReference type="PROSITE-ProRule" id="PRU00023"/>
    </source>
</evidence>
<dbReference type="PANTHER" id="PTHR24128">
    <property type="entry name" value="HOMEOBOX PROTEIN WARIAI"/>
    <property type="match status" value="1"/>
</dbReference>
<feature type="repeat" description="ANK" evidence="1">
    <location>
        <begin position="98"/>
        <end position="121"/>
    </location>
</feature>
<dbReference type="InterPro" id="IPR002110">
    <property type="entry name" value="Ankyrin_rpt"/>
</dbReference>
<keyword evidence="1" id="KW-0040">ANK repeat</keyword>
<dbReference type="PROSITE" id="PS50088">
    <property type="entry name" value="ANK_REPEAT"/>
    <property type="match status" value="1"/>
</dbReference>
<comment type="caution">
    <text evidence="3">The sequence shown here is derived from an EMBL/GenBank/DDBJ whole genome shotgun (WGS) entry which is preliminary data.</text>
</comment>
<feature type="transmembrane region" description="Helical" evidence="2">
    <location>
        <begin position="326"/>
        <end position="347"/>
    </location>
</feature>
<name>A0ABD1W3E9_9LAMI</name>
<feature type="transmembrane region" description="Helical" evidence="2">
    <location>
        <begin position="353"/>
        <end position="371"/>
    </location>
</feature>
<dbReference type="PROSITE" id="PS50297">
    <property type="entry name" value="ANK_REP_REGION"/>
    <property type="match status" value="1"/>
</dbReference>
<protein>
    <submittedName>
        <fullName evidence="3">Ankyrin repeat-containing protein BDA1</fullName>
    </submittedName>
</protein>
<feature type="transmembrane region" description="Helical" evidence="2">
    <location>
        <begin position="383"/>
        <end position="402"/>
    </location>
</feature>
<dbReference type="AlphaFoldDB" id="A0ABD1W3E9"/>